<dbReference type="InterPro" id="IPR015424">
    <property type="entry name" value="PyrdxlP-dep_Trfase"/>
</dbReference>
<evidence type="ECO:0000256" key="9">
    <source>
        <dbReference type="PIRSR" id="PIRSR618319-50"/>
    </source>
</evidence>
<keyword evidence="6 8" id="KW-0711">Selenium</keyword>
<dbReference type="Gene3D" id="3.90.1150.180">
    <property type="match status" value="1"/>
</dbReference>
<dbReference type="InterPro" id="IPR015421">
    <property type="entry name" value="PyrdxlP-dep_Trfase_major"/>
</dbReference>
<dbReference type="EMBL" id="CP015136">
    <property type="protein sequence ID" value="AMY11675.1"/>
    <property type="molecule type" value="Genomic_DNA"/>
</dbReference>
<dbReference type="Pfam" id="PF12390">
    <property type="entry name" value="Se-cys_synth_N"/>
    <property type="match status" value="1"/>
</dbReference>
<dbReference type="GO" id="GO:0005737">
    <property type="term" value="C:cytoplasm"/>
    <property type="evidence" value="ECO:0007669"/>
    <property type="project" value="UniProtKB-SubCell"/>
</dbReference>
<dbReference type="GO" id="GO:0004125">
    <property type="term" value="F:L-seryl-tRNA(Sec) selenium transferase activity"/>
    <property type="evidence" value="ECO:0007669"/>
    <property type="project" value="UniProtKB-UniRule"/>
</dbReference>
<evidence type="ECO:0000256" key="5">
    <source>
        <dbReference type="ARBA" id="ARBA00022917"/>
    </source>
</evidence>
<evidence type="ECO:0000256" key="2">
    <source>
        <dbReference type="ARBA" id="ARBA00022490"/>
    </source>
</evidence>
<sequence length="469" mass="49011">MSRARVIPAVDHLLGLSEVQALATMHGTRRVRQALDAEVSRLRTELVAGQAEAGTREFAATLLVERLAATLAATRDPSLKAVINATGVVIHTNLGRAPLSRDALAAMHRVGAGYSNLEVDLQTGQRGSRHVHLDAALRDATGADAGVATNNTAAGLTLALAAIASGREVIISRGELVEIGGGFRVPEILRGSGAHLREVGTTNRTRVADYAAAISDRTAAILRVHPSNFRMDGFTERPALADLAAVATRFGVPLVEDQGSGWLGFDLFAADAFPPQARAVLSREPAVRDSVRDGAALVAFSGDKLLGGPQAGLLVGRADLVATIRQHPLMRAVRVDKVTYAGLEATLRAFTSGRAADDVPVMRMLALPFDVIAARADAMVTRLRSAGVACEAADGASTVGGGSLPGETLPTRLVRVESTSPDRLLAALRQGRTVVVARIADDRVCLDPRTVAEDDDDALAATVGIAMQA</sequence>
<keyword evidence="12" id="KW-1185">Reference proteome</keyword>
<organism evidence="11 12">
    <name type="scientific">Luteitalea pratensis</name>
    <dbReference type="NCBI Taxonomy" id="1855912"/>
    <lineage>
        <taxon>Bacteria</taxon>
        <taxon>Pseudomonadati</taxon>
        <taxon>Acidobacteriota</taxon>
        <taxon>Vicinamibacteria</taxon>
        <taxon>Vicinamibacterales</taxon>
        <taxon>Vicinamibacteraceae</taxon>
        <taxon>Luteitalea</taxon>
    </lineage>
</organism>
<dbReference type="InterPro" id="IPR025862">
    <property type="entry name" value="SelA_trans_N_dom"/>
</dbReference>
<dbReference type="STRING" id="1855912.LuPra_04933"/>
<comment type="pathway">
    <text evidence="8">Aminoacyl-tRNA biosynthesis; selenocysteinyl-tRNA(Sec) biosynthesis; selenocysteinyl-tRNA(Sec) from L-seryl-tRNA(Sec) (bacterial route): step 1/1.</text>
</comment>
<dbReference type="SUPFAM" id="SSF53383">
    <property type="entry name" value="PLP-dependent transferases"/>
    <property type="match status" value="1"/>
</dbReference>
<protein>
    <recommendedName>
        <fullName evidence="8">L-seryl-tRNA(Sec) selenium transferase</fullName>
        <ecNumber evidence="8">2.9.1.1</ecNumber>
    </recommendedName>
    <alternativeName>
        <fullName evidence="8">Selenocysteine synthase</fullName>
        <shortName evidence="8">Sec synthase</shortName>
    </alternativeName>
    <alternativeName>
        <fullName evidence="8">Selenocysteinyl-tRNA(Sec) synthase</fullName>
    </alternativeName>
</protein>
<feature type="modified residue" description="N6-(pyridoxal phosphate)lysine" evidence="8 9">
    <location>
        <position position="304"/>
    </location>
</feature>
<evidence type="ECO:0000259" key="10">
    <source>
        <dbReference type="Pfam" id="PF12390"/>
    </source>
</evidence>
<dbReference type="AlphaFoldDB" id="A0A143PSQ8"/>
<reference evidence="11 12" key="1">
    <citation type="journal article" date="2016" name="Genome Announc.">
        <title>First Complete Genome Sequence of a Subdivision 6 Acidobacterium Strain.</title>
        <authorList>
            <person name="Huang S."/>
            <person name="Vieira S."/>
            <person name="Bunk B."/>
            <person name="Riedel T."/>
            <person name="Sproer C."/>
            <person name="Overmann J."/>
        </authorList>
    </citation>
    <scope>NUCLEOTIDE SEQUENCE [LARGE SCALE GENOMIC DNA]</scope>
    <source>
        <strain evidence="12">DSM 100886 HEG_-6_39</strain>
    </source>
</reference>
<dbReference type="RefSeq" id="WP_110173201.1">
    <property type="nucleotide sequence ID" value="NZ_CP015136.1"/>
</dbReference>
<name>A0A143PSQ8_LUTPR</name>
<comment type="cofactor">
    <cofactor evidence="1 8 9">
        <name>pyridoxal 5'-phosphate</name>
        <dbReference type="ChEBI" id="CHEBI:597326"/>
    </cofactor>
</comment>
<dbReference type="OrthoDB" id="9787096at2"/>
<reference evidence="12" key="2">
    <citation type="submission" date="2016-04" db="EMBL/GenBank/DDBJ databases">
        <title>First Complete Genome Sequence of a Subdivision 6 Acidobacterium.</title>
        <authorList>
            <person name="Huang S."/>
            <person name="Vieira S."/>
            <person name="Bunk B."/>
            <person name="Riedel T."/>
            <person name="Sproeer C."/>
            <person name="Overmann J."/>
        </authorList>
    </citation>
    <scope>NUCLEOTIDE SEQUENCE [LARGE SCALE GENOMIC DNA]</scope>
    <source>
        <strain evidence="12">DSM 100886 HEG_-6_39</strain>
    </source>
</reference>
<dbReference type="NCBIfam" id="TIGR00474">
    <property type="entry name" value="selA"/>
    <property type="match status" value="1"/>
</dbReference>
<keyword evidence="4 8" id="KW-0663">Pyridoxal phosphate</keyword>
<evidence type="ECO:0000256" key="4">
    <source>
        <dbReference type="ARBA" id="ARBA00022898"/>
    </source>
</evidence>
<dbReference type="Proteomes" id="UP000076079">
    <property type="component" value="Chromosome"/>
</dbReference>
<evidence type="ECO:0000313" key="11">
    <source>
        <dbReference type="EMBL" id="AMY11675.1"/>
    </source>
</evidence>
<keyword evidence="3 8" id="KW-0808">Transferase</keyword>
<keyword evidence="2 8" id="KW-0963">Cytoplasm</keyword>
<dbReference type="Pfam" id="PF03841">
    <property type="entry name" value="SelA"/>
    <property type="match status" value="1"/>
</dbReference>
<comment type="catalytic activity">
    <reaction evidence="8">
        <text>L-seryl-tRNA(Sec) + selenophosphate + H(+) = L-selenocysteinyl-tRNA(Sec) + phosphate</text>
        <dbReference type="Rhea" id="RHEA:22728"/>
        <dbReference type="Rhea" id="RHEA-COMP:9742"/>
        <dbReference type="Rhea" id="RHEA-COMP:9743"/>
        <dbReference type="ChEBI" id="CHEBI:15378"/>
        <dbReference type="ChEBI" id="CHEBI:16144"/>
        <dbReference type="ChEBI" id="CHEBI:43474"/>
        <dbReference type="ChEBI" id="CHEBI:78533"/>
        <dbReference type="ChEBI" id="CHEBI:78573"/>
        <dbReference type="EC" id="2.9.1.1"/>
    </reaction>
</comment>
<dbReference type="GO" id="GO:0001514">
    <property type="term" value="P:selenocysteine incorporation"/>
    <property type="evidence" value="ECO:0007669"/>
    <property type="project" value="UniProtKB-UniRule"/>
</dbReference>
<evidence type="ECO:0000256" key="7">
    <source>
        <dbReference type="ARBA" id="ARBA00044507"/>
    </source>
</evidence>
<dbReference type="KEGG" id="abac:LuPra_04933"/>
<gene>
    <name evidence="8 11" type="primary">selA</name>
    <name evidence="11" type="ORF">LuPra_04933</name>
</gene>
<dbReference type="UniPathway" id="UPA00906">
    <property type="reaction ID" value="UER00896"/>
</dbReference>
<evidence type="ECO:0000256" key="1">
    <source>
        <dbReference type="ARBA" id="ARBA00001933"/>
    </source>
</evidence>
<comment type="similarity">
    <text evidence="7 8">Belongs to the SelA family.</text>
</comment>
<keyword evidence="5 8" id="KW-0648">Protein biosynthesis</keyword>
<dbReference type="InterPro" id="IPR018319">
    <property type="entry name" value="SelA-like"/>
</dbReference>
<evidence type="ECO:0000256" key="8">
    <source>
        <dbReference type="HAMAP-Rule" id="MF_00423"/>
    </source>
</evidence>
<dbReference type="HAMAP" id="MF_00423">
    <property type="entry name" value="SelA"/>
    <property type="match status" value="1"/>
</dbReference>
<proteinExistence type="inferred from homology"/>
<evidence type="ECO:0000256" key="3">
    <source>
        <dbReference type="ARBA" id="ARBA00022679"/>
    </source>
</evidence>
<dbReference type="PANTHER" id="PTHR32328">
    <property type="entry name" value="L-SERYL-TRNA(SEC) SELENIUM TRANSFERASE"/>
    <property type="match status" value="1"/>
</dbReference>
<dbReference type="GO" id="GO:0001717">
    <property type="term" value="P:conversion of seryl-tRNAsec to selenocys-tRNAsec"/>
    <property type="evidence" value="ECO:0007669"/>
    <property type="project" value="UniProtKB-UniRule"/>
</dbReference>
<evidence type="ECO:0000256" key="6">
    <source>
        <dbReference type="ARBA" id="ARBA00023266"/>
    </source>
</evidence>
<dbReference type="PATRIC" id="fig|1813736.3.peg.5187"/>
<dbReference type="EC" id="2.9.1.1" evidence="8"/>
<dbReference type="PANTHER" id="PTHR32328:SF0">
    <property type="entry name" value="L-SERYL-TRNA(SEC) SELENIUM TRANSFERASE"/>
    <property type="match status" value="1"/>
</dbReference>
<dbReference type="Gene3D" id="3.40.640.10">
    <property type="entry name" value="Type I PLP-dependent aspartate aminotransferase-like (Major domain)"/>
    <property type="match status" value="1"/>
</dbReference>
<comment type="subcellular location">
    <subcellularLocation>
        <location evidence="8">Cytoplasm</location>
    </subcellularLocation>
</comment>
<evidence type="ECO:0000313" key="12">
    <source>
        <dbReference type="Proteomes" id="UP000076079"/>
    </source>
</evidence>
<comment type="function">
    <text evidence="8">Converts seryl-tRNA(Sec) to selenocysteinyl-tRNA(Sec) required for selenoprotein biosynthesis.</text>
</comment>
<dbReference type="InterPro" id="IPR004534">
    <property type="entry name" value="SelA_trans"/>
</dbReference>
<accession>A0A143PSQ8</accession>
<feature type="domain" description="L-seryl-tRNA selenium transferase N-terminal" evidence="10">
    <location>
        <begin position="5"/>
        <end position="43"/>
    </location>
</feature>